<evidence type="ECO:0000313" key="1">
    <source>
        <dbReference type="EMBL" id="AEX63156.1"/>
    </source>
</evidence>
<gene>
    <name evidence="1" type="ORF">mv_L954</name>
</gene>
<organism evidence="1">
    <name type="scientific">Moumouvirus sp. 'Monve'</name>
    <dbReference type="NCBI Taxonomy" id="1128131"/>
    <lineage>
        <taxon>Viruses</taxon>
        <taxon>Varidnaviria</taxon>
        <taxon>Bamfordvirae</taxon>
        <taxon>Nucleocytoviricota</taxon>
        <taxon>Megaviricetes</taxon>
        <taxon>Imitervirales</taxon>
        <taxon>Mimiviridae</taxon>
        <taxon>Megamimivirinae</taxon>
        <taxon>Moumouvirus</taxon>
    </lineage>
</organism>
<protein>
    <submittedName>
        <fullName evidence="1">Uncharacterized protein</fullName>
    </submittedName>
</protein>
<proteinExistence type="predicted"/>
<name>H2EF91_9VIRU</name>
<sequence length="15" mass="1787">MICNNNLNVIKYSNF</sequence>
<accession>H2EF91</accession>
<dbReference type="EMBL" id="JN885999">
    <property type="protein sequence ID" value="AEX63156.1"/>
    <property type="molecule type" value="Genomic_DNA"/>
</dbReference>
<reference evidence="1" key="1">
    <citation type="submission" date="2011-10" db="EMBL/GenBank/DDBJ databases">
        <title>Provirophages and transpovirons: unique mobilome of giant viruses.</title>
        <authorList>
            <person name="Desnues C."/>
            <person name="LaScola B."/>
            <person name="Yutin N."/>
            <person name="Fournous G."/>
            <person name="Koonin E."/>
            <person name="Raoult D."/>
        </authorList>
    </citation>
    <scope>NUCLEOTIDE SEQUENCE</scope>
    <source>
        <strain evidence="1">Mv13-mv</strain>
    </source>
</reference>